<accession>A0ABP0YJW2</accession>
<evidence type="ECO:0000256" key="12">
    <source>
        <dbReference type="RuleBase" id="RU362132"/>
    </source>
</evidence>
<protein>
    <recommendedName>
        <fullName evidence="6">pyruvate decarboxylase</fullName>
        <ecNumber evidence="6">4.1.1.1</ecNumber>
    </recommendedName>
</protein>
<comment type="cofactor">
    <cofactor evidence="2">
        <name>a metal cation</name>
        <dbReference type="ChEBI" id="CHEBI:25213"/>
    </cofactor>
</comment>
<dbReference type="SUPFAM" id="SSF52518">
    <property type="entry name" value="Thiamin diphosphate-binding fold (THDP-binding)"/>
    <property type="match status" value="2"/>
</dbReference>
<evidence type="ECO:0000256" key="10">
    <source>
        <dbReference type="ARBA" id="ARBA00023052"/>
    </source>
</evidence>
<evidence type="ECO:0000256" key="1">
    <source>
        <dbReference type="ARBA" id="ARBA00001041"/>
    </source>
</evidence>
<dbReference type="EC" id="4.1.1.1" evidence="6"/>
<dbReference type="Proteomes" id="UP001642487">
    <property type="component" value="Chromosome 4"/>
</dbReference>
<dbReference type="CDD" id="cd02005">
    <property type="entry name" value="TPP_PDC_IPDC"/>
    <property type="match status" value="1"/>
</dbReference>
<dbReference type="Pfam" id="PF02776">
    <property type="entry name" value="TPP_enzyme_N"/>
    <property type="match status" value="1"/>
</dbReference>
<comment type="catalytic activity">
    <reaction evidence="1">
        <text>a 2-oxocarboxylate + H(+) = an aldehyde + CO2</text>
        <dbReference type="Rhea" id="RHEA:11628"/>
        <dbReference type="ChEBI" id="CHEBI:15378"/>
        <dbReference type="ChEBI" id="CHEBI:16526"/>
        <dbReference type="ChEBI" id="CHEBI:17478"/>
        <dbReference type="ChEBI" id="CHEBI:35179"/>
        <dbReference type="EC" id="4.1.1.1"/>
    </reaction>
</comment>
<dbReference type="InterPro" id="IPR012000">
    <property type="entry name" value="Thiamin_PyroP_enz_cen_dom"/>
</dbReference>
<evidence type="ECO:0000313" key="16">
    <source>
        <dbReference type="EMBL" id="CAK9319856.1"/>
    </source>
</evidence>
<dbReference type="Gene3D" id="3.40.50.970">
    <property type="match status" value="2"/>
</dbReference>
<dbReference type="Pfam" id="PF00205">
    <property type="entry name" value="TPP_enzyme_M"/>
    <property type="match status" value="1"/>
</dbReference>
<dbReference type="InterPro" id="IPR029035">
    <property type="entry name" value="DHS-like_NAD/FAD-binding_dom"/>
</dbReference>
<evidence type="ECO:0000256" key="3">
    <source>
        <dbReference type="ARBA" id="ARBA00001964"/>
    </source>
</evidence>
<proteinExistence type="inferred from homology"/>
<dbReference type="SUPFAM" id="SSF52467">
    <property type="entry name" value="DHS-like NAD/FAD-binding domain"/>
    <property type="match status" value="1"/>
</dbReference>
<dbReference type="PIRSF" id="PIRSF036565">
    <property type="entry name" value="Pyruvt_ip_decrb"/>
    <property type="match status" value="1"/>
</dbReference>
<gene>
    <name evidence="16" type="ORF">CITCOLO1_LOCUS11877</name>
</gene>
<keyword evidence="9" id="KW-0460">Magnesium</keyword>
<evidence type="ECO:0000256" key="11">
    <source>
        <dbReference type="ARBA" id="ARBA00023239"/>
    </source>
</evidence>
<dbReference type="Pfam" id="PF02775">
    <property type="entry name" value="TPP_enzyme_C"/>
    <property type="match status" value="1"/>
</dbReference>
<dbReference type="InterPro" id="IPR029061">
    <property type="entry name" value="THDP-binding"/>
</dbReference>
<dbReference type="CDD" id="cd07038">
    <property type="entry name" value="TPP_PYR_PDC_IPDC_like"/>
    <property type="match status" value="1"/>
</dbReference>
<name>A0ABP0YJW2_9ROSI</name>
<evidence type="ECO:0000256" key="4">
    <source>
        <dbReference type="ARBA" id="ARBA00007812"/>
    </source>
</evidence>
<evidence type="ECO:0000256" key="6">
    <source>
        <dbReference type="ARBA" id="ARBA00013202"/>
    </source>
</evidence>
<evidence type="ECO:0000313" key="17">
    <source>
        <dbReference type="Proteomes" id="UP001642487"/>
    </source>
</evidence>
<dbReference type="Gene3D" id="3.40.50.1220">
    <property type="entry name" value="TPP-binding domain"/>
    <property type="match status" value="1"/>
</dbReference>
<dbReference type="InterPro" id="IPR047214">
    <property type="entry name" value="TPP_PDC_IPDC"/>
</dbReference>
<feature type="domain" description="Thiamine pyrophosphate enzyme central" evidence="13">
    <location>
        <begin position="223"/>
        <end position="336"/>
    </location>
</feature>
<dbReference type="PANTHER" id="PTHR43452">
    <property type="entry name" value="PYRUVATE DECARBOXYLASE"/>
    <property type="match status" value="1"/>
</dbReference>
<keyword evidence="7" id="KW-0479">Metal-binding</keyword>
<evidence type="ECO:0000259" key="15">
    <source>
        <dbReference type="Pfam" id="PF02776"/>
    </source>
</evidence>
<organism evidence="16 17">
    <name type="scientific">Citrullus colocynthis</name>
    <name type="common">colocynth</name>
    <dbReference type="NCBI Taxonomy" id="252529"/>
    <lineage>
        <taxon>Eukaryota</taxon>
        <taxon>Viridiplantae</taxon>
        <taxon>Streptophyta</taxon>
        <taxon>Embryophyta</taxon>
        <taxon>Tracheophyta</taxon>
        <taxon>Spermatophyta</taxon>
        <taxon>Magnoliopsida</taxon>
        <taxon>eudicotyledons</taxon>
        <taxon>Gunneridae</taxon>
        <taxon>Pentapetalae</taxon>
        <taxon>rosids</taxon>
        <taxon>fabids</taxon>
        <taxon>Cucurbitales</taxon>
        <taxon>Cucurbitaceae</taxon>
        <taxon>Benincaseae</taxon>
        <taxon>Citrullus</taxon>
    </lineage>
</organism>
<dbReference type="InterPro" id="IPR011766">
    <property type="entry name" value="TPP_enzyme_TPP-bd"/>
</dbReference>
<reference evidence="16 17" key="1">
    <citation type="submission" date="2024-03" db="EMBL/GenBank/DDBJ databases">
        <authorList>
            <person name="Gkanogiannis A."/>
            <person name="Becerra Lopez-Lavalle L."/>
        </authorList>
    </citation>
    <scope>NUCLEOTIDE SEQUENCE [LARGE SCALE GENOMIC DNA]</scope>
</reference>
<dbReference type="InterPro" id="IPR012110">
    <property type="entry name" value="PDC/IPDC-like"/>
</dbReference>
<evidence type="ECO:0000256" key="9">
    <source>
        <dbReference type="ARBA" id="ARBA00022842"/>
    </source>
</evidence>
<feature type="domain" description="Thiamine pyrophosphate enzyme TPP-binding" evidence="14">
    <location>
        <begin position="433"/>
        <end position="556"/>
    </location>
</feature>
<comment type="cofactor">
    <cofactor evidence="3">
        <name>thiamine diphosphate</name>
        <dbReference type="ChEBI" id="CHEBI:58937"/>
    </cofactor>
</comment>
<keyword evidence="10 12" id="KW-0786">Thiamine pyrophosphate</keyword>
<dbReference type="EMBL" id="OZ021738">
    <property type="protein sequence ID" value="CAK9319856.1"/>
    <property type="molecule type" value="Genomic_DNA"/>
</dbReference>
<evidence type="ECO:0000259" key="13">
    <source>
        <dbReference type="Pfam" id="PF00205"/>
    </source>
</evidence>
<evidence type="ECO:0000259" key="14">
    <source>
        <dbReference type="Pfam" id="PF02775"/>
    </source>
</evidence>
<evidence type="ECO:0000256" key="7">
    <source>
        <dbReference type="ARBA" id="ARBA00022723"/>
    </source>
</evidence>
<keyword evidence="8" id="KW-0210">Decarboxylase</keyword>
<evidence type="ECO:0000256" key="2">
    <source>
        <dbReference type="ARBA" id="ARBA00001920"/>
    </source>
</evidence>
<dbReference type="InterPro" id="IPR012001">
    <property type="entry name" value="Thiamin_PyroP_enz_TPP-bd_dom"/>
</dbReference>
<comment type="subunit">
    <text evidence="5">Homotetramer.</text>
</comment>
<sequence length="588" mass="64352">MVKNLENGFPAEDSSMVSMATAPFTLGQYLARRLVQIGVSDIFSVPGDSNLVMFDYFVAEKGLNLVGCCSELNAGYAADGYARCRGVGACAVTFTVGSLSLINAIAGAYSEDLPVICIVGAPNSNDYGSKKILHHTIGLSDFSQELRCFQNVTCYQAIIDNLEDAQWEIDRAISKCLEESKPVYISISCNLVAIPHPSFSAQSLIPLSLSSKQSNQMGLEVAVEKAVELLNSAVKPVMVGGKKLRFAKAQAAFLELADTCGYAVAVTPSAKGMFPENHPHFIGIYWGTVSSAYCGETVEIADASIFVGATLDELETVGYSLTYKKNKAIMVEADRVVFPNGSRFGPILMNDFLRALTKRLKPNLTAYENYCRIYIPESGPRQSESGESLRVNVLFKHIQKMLTNNMTVISETGDSWFQCQKLKLPQSCGYEVQLLYGSIGWSLGATLGYAQGAPNERIVLCIGDGSFQMAPQGVSTMLRLKQRSIIFLINNGGYTIEVELHDGPYNVIKNWDYTALVNALHNHEGNCWTSKVQTEEELVNAIETAMRDQNDCLCFIELIVHRDDTSKELLEFGNKLTALGNRPPKPAL</sequence>
<keyword evidence="17" id="KW-1185">Reference proteome</keyword>
<dbReference type="PANTHER" id="PTHR43452:SF6">
    <property type="entry name" value="PYRUVATE DECARBOXYLASE 2"/>
    <property type="match status" value="1"/>
</dbReference>
<evidence type="ECO:0000256" key="5">
    <source>
        <dbReference type="ARBA" id="ARBA00011881"/>
    </source>
</evidence>
<feature type="domain" description="Thiamine pyrophosphate enzyme N-terminal TPP-binding" evidence="15">
    <location>
        <begin position="25"/>
        <end position="132"/>
    </location>
</feature>
<evidence type="ECO:0000256" key="8">
    <source>
        <dbReference type="ARBA" id="ARBA00022793"/>
    </source>
</evidence>
<keyword evidence="11" id="KW-0456">Lyase</keyword>
<dbReference type="InterPro" id="IPR047213">
    <property type="entry name" value="TPP_PYR_PDC_IPDC-like"/>
</dbReference>
<comment type="similarity">
    <text evidence="4 12">Belongs to the TPP enzyme family.</text>
</comment>